<dbReference type="EMBL" id="CAJNNW010037020">
    <property type="protein sequence ID" value="CAE8738894.1"/>
    <property type="molecule type" value="Genomic_DNA"/>
</dbReference>
<feature type="transmembrane region" description="Helical" evidence="6">
    <location>
        <begin position="266"/>
        <end position="286"/>
    </location>
</feature>
<proteinExistence type="predicted"/>
<dbReference type="GO" id="GO:0022857">
    <property type="term" value="F:transmembrane transporter activity"/>
    <property type="evidence" value="ECO:0007669"/>
    <property type="project" value="InterPro"/>
</dbReference>
<dbReference type="InterPro" id="IPR005828">
    <property type="entry name" value="MFS_sugar_transport-like"/>
</dbReference>
<feature type="transmembrane region" description="Helical" evidence="6">
    <location>
        <begin position="196"/>
        <end position="215"/>
    </location>
</feature>
<accession>A0A813LU80</accession>
<feature type="transmembrane region" description="Helical" evidence="6">
    <location>
        <begin position="236"/>
        <end position="260"/>
    </location>
</feature>
<evidence type="ECO:0000313" key="8">
    <source>
        <dbReference type="EMBL" id="CAE8738894.1"/>
    </source>
</evidence>
<feature type="region of interest" description="Disordered" evidence="5">
    <location>
        <begin position="1"/>
        <end position="27"/>
    </location>
</feature>
<dbReference type="Pfam" id="PF00083">
    <property type="entry name" value="Sugar_tr"/>
    <property type="match status" value="1"/>
</dbReference>
<sequence>MASAPSRRSARSNTPGAPVSAARRPAEAEAFVQSLEQTDGSLLFSRGAPWSERRPDKYLNATGSDSNPSRRPATSECASLPPVHRMADLLGPTGWHYRMFTCVCLLWLNVGINNTSVAWTMKELSESFHLDFRQEGFMASGFAVGYCMGPVVMGYLLDIWGRRATLLVCALVPSLCQIATAFSPELLALCSPGHDAWTAALSVALLRAALACCNGGATMCSKAYLNELLPTEGRTVLMNIIHTMIQVGGILFTFAASAMGGTSKSVTWQSLVLWSSAPGFILFLVLSSESVFPESPEFLVDRGQGDRAAAILRRIAAHGGKTLDEASLLRLARGRELSGEVGAESGSSARLFFRPPLRGLVLVLVANEFLHRICQQGNDAWGMKFLDETGRADKKMVVSNTKFVCKIIGGLFAASATAHFGTFPILVGGYAMCSAGTMMYATTIGTDVLLPLSWGLAYFGEEIANVLAMTAVVQAFPSKLRGRGVSLVSAPNALAGFLAGACGVLCSIDQRLPFLVNASSMACSGLVVTFFCDYLHKQRLQTSSDKSV</sequence>
<comment type="caution">
    <text evidence="8">The sequence shown here is derived from an EMBL/GenBank/DDBJ whole genome shotgun (WGS) entry which is preliminary data.</text>
</comment>
<dbReference type="InterPro" id="IPR005829">
    <property type="entry name" value="Sugar_transporter_CS"/>
</dbReference>
<dbReference type="InterPro" id="IPR020846">
    <property type="entry name" value="MFS_dom"/>
</dbReference>
<evidence type="ECO:0000256" key="5">
    <source>
        <dbReference type="SAM" id="MobiDB-lite"/>
    </source>
</evidence>
<evidence type="ECO:0000256" key="6">
    <source>
        <dbReference type="SAM" id="Phobius"/>
    </source>
</evidence>
<keyword evidence="2 6" id="KW-0812">Transmembrane</keyword>
<evidence type="ECO:0000313" key="9">
    <source>
        <dbReference type="Proteomes" id="UP000626109"/>
    </source>
</evidence>
<evidence type="ECO:0000259" key="7">
    <source>
        <dbReference type="PROSITE" id="PS50850"/>
    </source>
</evidence>
<dbReference type="GO" id="GO:0016020">
    <property type="term" value="C:membrane"/>
    <property type="evidence" value="ECO:0007669"/>
    <property type="project" value="UniProtKB-SubCell"/>
</dbReference>
<dbReference type="AlphaFoldDB" id="A0A813LU80"/>
<reference evidence="8" key="1">
    <citation type="submission" date="2021-02" db="EMBL/GenBank/DDBJ databases">
        <authorList>
            <person name="Dougan E. K."/>
            <person name="Rhodes N."/>
            <person name="Thang M."/>
            <person name="Chan C."/>
        </authorList>
    </citation>
    <scope>NUCLEOTIDE SEQUENCE</scope>
</reference>
<dbReference type="Gene3D" id="1.20.1250.20">
    <property type="entry name" value="MFS general substrate transporter like domains"/>
    <property type="match status" value="1"/>
</dbReference>
<dbReference type="Proteomes" id="UP000626109">
    <property type="component" value="Unassembled WGS sequence"/>
</dbReference>
<evidence type="ECO:0000256" key="4">
    <source>
        <dbReference type="ARBA" id="ARBA00023136"/>
    </source>
</evidence>
<organism evidence="8 9">
    <name type="scientific">Polarella glacialis</name>
    <name type="common">Dinoflagellate</name>
    <dbReference type="NCBI Taxonomy" id="89957"/>
    <lineage>
        <taxon>Eukaryota</taxon>
        <taxon>Sar</taxon>
        <taxon>Alveolata</taxon>
        <taxon>Dinophyceae</taxon>
        <taxon>Suessiales</taxon>
        <taxon>Suessiaceae</taxon>
        <taxon>Polarella</taxon>
    </lineage>
</organism>
<feature type="transmembrane region" description="Helical" evidence="6">
    <location>
        <begin position="403"/>
        <end position="432"/>
    </location>
</feature>
<evidence type="ECO:0000256" key="1">
    <source>
        <dbReference type="ARBA" id="ARBA00004141"/>
    </source>
</evidence>
<dbReference type="PROSITE" id="PS00216">
    <property type="entry name" value="SUGAR_TRANSPORT_1"/>
    <property type="match status" value="1"/>
</dbReference>
<evidence type="ECO:0000256" key="2">
    <source>
        <dbReference type="ARBA" id="ARBA00022692"/>
    </source>
</evidence>
<keyword evidence="3 6" id="KW-1133">Transmembrane helix</keyword>
<comment type="subcellular location">
    <subcellularLocation>
        <location evidence="1">Membrane</location>
        <topology evidence="1">Multi-pass membrane protein</topology>
    </subcellularLocation>
</comment>
<dbReference type="PANTHER" id="PTHR24064">
    <property type="entry name" value="SOLUTE CARRIER FAMILY 22 MEMBER"/>
    <property type="match status" value="1"/>
</dbReference>
<feature type="transmembrane region" description="Helical" evidence="6">
    <location>
        <begin position="95"/>
        <end position="117"/>
    </location>
</feature>
<feature type="domain" description="Major facilitator superfamily (MFS) profile" evidence="7">
    <location>
        <begin position="99"/>
        <end position="536"/>
    </location>
</feature>
<keyword evidence="4 6" id="KW-0472">Membrane</keyword>
<dbReference type="SUPFAM" id="SSF103473">
    <property type="entry name" value="MFS general substrate transporter"/>
    <property type="match status" value="1"/>
</dbReference>
<evidence type="ECO:0000256" key="3">
    <source>
        <dbReference type="ARBA" id="ARBA00022989"/>
    </source>
</evidence>
<dbReference type="InterPro" id="IPR036259">
    <property type="entry name" value="MFS_trans_sf"/>
</dbReference>
<gene>
    <name evidence="8" type="ORF">PGLA2088_LOCUS49388</name>
</gene>
<feature type="region of interest" description="Disordered" evidence="5">
    <location>
        <begin position="54"/>
        <end position="77"/>
    </location>
</feature>
<name>A0A813LU80_POLGL</name>
<feature type="transmembrane region" description="Helical" evidence="6">
    <location>
        <begin position="164"/>
        <end position="184"/>
    </location>
</feature>
<protein>
    <recommendedName>
        <fullName evidence="7">Major facilitator superfamily (MFS) profile domain-containing protein</fullName>
    </recommendedName>
</protein>
<dbReference type="PROSITE" id="PS50850">
    <property type="entry name" value="MFS"/>
    <property type="match status" value="1"/>
</dbReference>
<feature type="transmembrane region" description="Helical" evidence="6">
    <location>
        <begin position="137"/>
        <end position="157"/>
    </location>
</feature>